<keyword evidence="3" id="KW-1185">Reference proteome</keyword>
<name>A0A2I0L0N4_PUNGR</name>
<gene>
    <name evidence="2" type="ORF">CRG98_005345</name>
</gene>
<dbReference type="EMBL" id="PGOL01000217">
    <property type="protein sequence ID" value="PKI74262.1"/>
    <property type="molecule type" value="Genomic_DNA"/>
</dbReference>
<comment type="caution">
    <text evidence="2">The sequence shown here is derived from an EMBL/GenBank/DDBJ whole genome shotgun (WGS) entry which is preliminary data.</text>
</comment>
<dbReference type="PANTHER" id="PTHR32108">
    <property type="entry name" value="DNA-DIRECTED RNA POLYMERASE SUBUNIT ALPHA"/>
    <property type="match status" value="1"/>
</dbReference>
<feature type="non-terminal residue" evidence="2">
    <location>
        <position position="638"/>
    </location>
</feature>
<evidence type="ECO:0000256" key="1">
    <source>
        <dbReference type="SAM" id="MobiDB-lite"/>
    </source>
</evidence>
<feature type="region of interest" description="Disordered" evidence="1">
    <location>
        <begin position="271"/>
        <end position="296"/>
    </location>
</feature>
<evidence type="ECO:0000313" key="3">
    <source>
        <dbReference type="Proteomes" id="UP000233551"/>
    </source>
</evidence>
<accession>A0A2I0L0N4</accession>
<proteinExistence type="predicted"/>
<organism evidence="2 3">
    <name type="scientific">Punica granatum</name>
    <name type="common">Pomegranate</name>
    <dbReference type="NCBI Taxonomy" id="22663"/>
    <lineage>
        <taxon>Eukaryota</taxon>
        <taxon>Viridiplantae</taxon>
        <taxon>Streptophyta</taxon>
        <taxon>Embryophyta</taxon>
        <taxon>Tracheophyta</taxon>
        <taxon>Spermatophyta</taxon>
        <taxon>Magnoliopsida</taxon>
        <taxon>eudicotyledons</taxon>
        <taxon>Gunneridae</taxon>
        <taxon>Pentapetalae</taxon>
        <taxon>rosids</taxon>
        <taxon>malvids</taxon>
        <taxon>Myrtales</taxon>
        <taxon>Lythraceae</taxon>
        <taxon>Punica</taxon>
    </lineage>
</organism>
<reference evidence="2 3" key="1">
    <citation type="submission" date="2017-11" db="EMBL/GenBank/DDBJ databases">
        <title>De-novo sequencing of pomegranate (Punica granatum L.) genome.</title>
        <authorList>
            <person name="Akparov Z."/>
            <person name="Amiraslanov A."/>
            <person name="Hajiyeva S."/>
            <person name="Abbasov M."/>
            <person name="Kaur K."/>
            <person name="Hamwieh A."/>
            <person name="Solovyev V."/>
            <person name="Salamov A."/>
            <person name="Braich B."/>
            <person name="Kosarev P."/>
            <person name="Mahmoud A."/>
            <person name="Hajiyev E."/>
            <person name="Babayeva S."/>
            <person name="Izzatullayeva V."/>
            <person name="Mammadov A."/>
            <person name="Mammadov A."/>
            <person name="Sharifova S."/>
            <person name="Ojaghi J."/>
            <person name="Eynullazada K."/>
            <person name="Bayramov B."/>
            <person name="Abdulazimova A."/>
            <person name="Shahmuradov I."/>
        </authorList>
    </citation>
    <scope>NUCLEOTIDE SEQUENCE [LARGE SCALE GENOMIC DNA]</scope>
    <source>
        <strain evidence="3">cv. AG2017</strain>
        <tissue evidence="2">Leaf</tissue>
    </source>
</reference>
<sequence length="638" mass="69342">MHAELRAIREERDRLRCELIDSHAEVVITGVAPLSDSSTSQNGGRRSSRHLRGSQSAGSGPFSTASDARSAASDSRRAARPTQGIQPSLFELKASTRTGADGRSNPVGSTNSSPRERGGSRTTNAAYIHGPPLHHSTTAAAGPHGRPSSTGDLPILGAHLVRDSARFHTGPGYGLRSTSADDSLSGLAVDWLMSLKAEDIPTWEDLSRKFTDKYRYCAETPPTLLELSTKEMAHGQRGVYYSHLLAHTSSFSDLIEAGKKLDLGIKLGRMEGPVSKGEESSKKANPLPDHGPAQRPSINMITVCTSREGEGEQGWPSPFVIEYVPAEAAVRFTGIEAPPAPLVIDIPTREPYSDDKVPWTYEGGVGNLEQQFGVMGITRSGRLYENPTTTDKGKAPAIEVEEMPRALSTPPKKVTEEEAEALMKIIKASEYKVVEQMAKSPAHISLLALLLNSQPHREALLRVLTAAQVPKGTTPDRIEETINSIFSNTISFSDDELPSEGCVHSRALHIVCKCNNHIVGRVMIDNGSALNVCPVTTLKQMNVDLNRIRPNKTAVRAFDGSQREKLKFIFEERIIMVKGEEDYAIYKETAVPYCAHPNLISSGHACASLSNAAWECPPSRGRATDAREKELQLVILRP</sequence>
<feature type="region of interest" description="Disordered" evidence="1">
    <location>
        <begin position="34"/>
        <end position="150"/>
    </location>
</feature>
<evidence type="ECO:0000313" key="2">
    <source>
        <dbReference type="EMBL" id="PKI74262.1"/>
    </source>
</evidence>
<dbReference type="Proteomes" id="UP000233551">
    <property type="component" value="Unassembled WGS sequence"/>
</dbReference>
<dbReference type="AlphaFoldDB" id="A0A2I0L0N4"/>
<dbReference type="PANTHER" id="PTHR32108:SF9">
    <property type="entry name" value="REVERSE TRANSCRIPTASE RNASE H-LIKE DOMAIN-CONTAINING PROTEIN"/>
    <property type="match status" value="1"/>
</dbReference>
<evidence type="ECO:0008006" key="4">
    <source>
        <dbReference type="Google" id="ProtNLM"/>
    </source>
</evidence>
<protein>
    <recommendedName>
        <fullName evidence="4">Retrotransposon gag domain-containing protein</fullName>
    </recommendedName>
</protein>